<dbReference type="EMBL" id="BBNQ01000009">
    <property type="protein sequence ID" value="GAL62947.1"/>
    <property type="molecule type" value="Genomic_DNA"/>
</dbReference>
<protein>
    <submittedName>
        <fullName evidence="3">tRNA-guanine transglycosylase</fullName>
        <ecNumber evidence="3">2.4.2.29</ecNumber>
    </submittedName>
</protein>
<reference evidence="3 4" key="1">
    <citation type="journal article" date="2014" name="Genome Announc.">
        <title>Draft Genome Sequences of Marine Flavobacterium Algibacter lectus Strains SS8 and NR4.</title>
        <authorList>
            <person name="Takatani N."/>
            <person name="Nakanishi M."/>
            <person name="Meirelles P."/>
            <person name="Mino S."/>
            <person name="Suda W."/>
            <person name="Oshima K."/>
            <person name="Hattori M."/>
            <person name="Ohkuma M."/>
            <person name="Hosokawa M."/>
            <person name="Miyashita K."/>
            <person name="Thompson F.L."/>
            <person name="Niwa A."/>
            <person name="Sawabe T."/>
            <person name="Sawabe T."/>
        </authorList>
    </citation>
    <scope>NUCLEOTIDE SEQUENCE [LARGE SCALE GENOMIC DNA]</scope>
    <source>
        <strain evidence="3 4">JCM 19300</strain>
    </source>
</reference>
<keyword evidence="1" id="KW-0862">Zinc</keyword>
<organism evidence="3 4">
    <name type="scientific">Algibacter lectus</name>
    <dbReference type="NCBI Taxonomy" id="221126"/>
    <lineage>
        <taxon>Bacteria</taxon>
        <taxon>Pseudomonadati</taxon>
        <taxon>Bacteroidota</taxon>
        <taxon>Flavobacteriia</taxon>
        <taxon>Flavobacteriales</taxon>
        <taxon>Flavobacteriaceae</taxon>
        <taxon>Algibacter</taxon>
    </lineage>
</organism>
<dbReference type="Proteomes" id="UP000029644">
    <property type="component" value="Unassembled WGS sequence"/>
</dbReference>
<dbReference type="AlphaFoldDB" id="A0A090W615"/>
<dbReference type="Pfam" id="PF01702">
    <property type="entry name" value="TGT"/>
    <property type="match status" value="1"/>
</dbReference>
<dbReference type="GO" id="GO:0006400">
    <property type="term" value="P:tRNA modification"/>
    <property type="evidence" value="ECO:0007669"/>
    <property type="project" value="InterPro"/>
</dbReference>
<gene>
    <name evidence="3" type="ORF">JCM19300_965</name>
</gene>
<comment type="caution">
    <text evidence="3">The sequence shown here is derived from an EMBL/GenBank/DDBJ whole genome shotgun (WGS) entry which is preliminary data.</text>
</comment>
<dbReference type="GO" id="GO:0008479">
    <property type="term" value="F:tRNA-guanosine(34) queuine transglycosylase activity"/>
    <property type="evidence" value="ECO:0007669"/>
    <property type="project" value="TreeGrafter"/>
</dbReference>
<dbReference type="NCBIfam" id="TIGR00449">
    <property type="entry name" value="tgt_general"/>
    <property type="match status" value="1"/>
</dbReference>
<keyword evidence="3" id="KW-0328">Glycosyltransferase</keyword>
<evidence type="ECO:0000313" key="4">
    <source>
        <dbReference type="Proteomes" id="UP000029644"/>
    </source>
</evidence>
<dbReference type="EC" id="2.4.2.29" evidence="3"/>
<accession>A0A090W615</accession>
<dbReference type="Gene3D" id="3.20.20.105">
    <property type="entry name" value="Queuine tRNA-ribosyltransferase-like"/>
    <property type="match status" value="1"/>
</dbReference>
<sequence>MKFELNAKDPQSKARAGKLTTDHGVIETPIFMPVGTVGTVKGVHQRELKNDINPDIILGNTYHLYLRPQTHVLEKQVDFINL</sequence>
<evidence type="ECO:0000313" key="3">
    <source>
        <dbReference type="EMBL" id="GAL62947.1"/>
    </source>
</evidence>
<dbReference type="PANTHER" id="PTHR43530">
    <property type="entry name" value="QUEUINE TRNA-RIBOSYLTRANSFERASE CATALYTIC SUBUNIT 1"/>
    <property type="match status" value="1"/>
</dbReference>
<feature type="domain" description="tRNA-guanine(15) transglycosylase-like" evidence="2">
    <location>
        <begin position="12"/>
        <end position="76"/>
    </location>
</feature>
<dbReference type="InterPro" id="IPR002616">
    <property type="entry name" value="tRNA_ribo_trans-like"/>
</dbReference>
<evidence type="ECO:0000259" key="2">
    <source>
        <dbReference type="Pfam" id="PF01702"/>
    </source>
</evidence>
<evidence type="ECO:0000256" key="1">
    <source>
        <dbReference type="ARBA" id="ARBA00022833"/>
    </source>
</evidence>
<dbReference type="PANTHER" id="PTHR43530:SF1">
    <property type="entry name" value="QUEUINE TRNA-RIBOSYLTRANSFERASE CATALYTIC SUBUNIT 1"/>
    <property type="match status" value="1"/>
</dbReference>
<name>A0A090W615_9FLAO</name>
<keyword evidence="3" id="KW-0808">Transferase</keyword>
<dbReference type="GO" id="GO:0005829">
    <property type="term" value="C:cytosol"/>
    <property type="evidence" value="ECO:0007669"/>
    <property type="project" value="TreeGrafter"/>
</dbReference>
<proteinExistence type="predicted"/>
<dbReference type="InterPro" id="IPR036511">
    <property type="entry name" value="TGT-like_sf"/>
</dbReference>
<dbReference type="SUPFAM" id="SSF51713">
    <property type="entry name" value="tRNA-guanine transglycosylase"/>
    <property type="match status" value="1"/>
</dbReference>